<evidence type="ECO:0000259" key="2">
    <source>
        <dbReference type="PROSITE" id="PS50013"/>
    </source>
</evidence>
<dbReference type="Proteomes" id="UP000192223">
    <property type="component" value="Unplaced"/>
</dbReference>
<dbReference type="OrthoDB" id="433924at2759"/>
<feature type="compositionally biased region" description="Basic and acidic residues" evidence="1">
    <location>
        <begin position="116"/>
        <end position="125"/>
    </location>
</feature>
<dbReference type="RefSeq" id="XP_018330803.1">
    <property type="nucleotide sequence ID" value="XM_018475301.2"/>
</dbReference>
<feature type="domain" description="Chromo" evidence="2">
    <location>
        <begin position="18"/>
        <end position="74"/>
    </location>
</feature>
<feature type="compositionally biased region" description="Polar residues" evidence="1">
    <location>
        <begin position="153"/>
        <end position="185"/>
    </location>
</feature>
<keyword evidence="3" id="KW-1185">Reference proteome</keyword>
<dbReference type="KEGG" id="apln:108740818"/>
<dbReference type="InParanoid" id="A0A1W4XEC7"/>
<dbReference type="PROSITE" id="PS50013">
    <property type="entry name" value="CHROMO_2"/>
    <property type="match status" value="1"/>
</dbReference>
<feature type="compositionally biased region" description="Basic and acidic residues" evidence="1">
    <location>
        <begin position="61"/>
        <end position="78"/>
    </location>
</feature>
<evidence type="ECO:0000256" key="1">
    <source>
        <dbReference type="SAM" id="MobiDB-lite"/>
    </source>
</evidence>
<dbReference type="InterPro" id="IPR000953">
    <property type="entry name" value="Chromo/chromo_shadow_dom"/>
</dbReference>
<dbReference type="SUPFAM" id="SSF54160">
    <property type="entry name" value="Chromo domain-like"/>
    <property type="match status" value="1"/>
</dbReference>
<feature type="compositionally biased region" description="Basic residues" evidence="1">
    <location>
        <begin position="102"/>
        <end position="115"/>
    </location>
</feature>
<sequence length="193" mass="21838">MGILREPMEVETDSDEDYSLDKIVERRAVNGEVRYFLKWKCTKVDSKVVKRNLECPVIMDSFEKSSKEKKSSKSDTKDKKKAVTNCTTSVVADISTEADKRKVQHSKTCKSHLQSKKVDAEDKSKEKKQKHITSEECLHQEHKSKEEKPPSIKHNQQPDITEASDSTTVITTNKHGSSNLAETSAENEKSPNS</sequence>
<dbReference type="InterPro" id="IPR016197">
    <property type="entry name" value="Chromo-like_dom_sf"/>
</dbReference>
<feature type="region of interest" description="Disordered" evidence="1">
    <location>
        <begin position="61"/>
        <end position="193"/>
    </location>
</feature>
<gene>
    <name evidence="4" type="primary">LOC108740818</name>
</gene>
<organism evidence="3 4">
    <name type="scientific">Agrilus planipennis</name>
    <name type="common">Emerald ash borer</name>
    <name type="synonym">Agrilus marcopoli</name>
    <dbReference type="NCBI Taxonomy" id="224129"/>
    <lineage>
        <taxon>Eukaryota</taxon>
        <taxon>Metazoa</taxon>
        <taxon>Ecdysozoa</taxon>
        <taxon>Arthropoda</taxon>
        <taxon>Hexapoda</taxon>
        <taxon>Insecta</taxon>
        <taxon>Pterygota</taxon>
        <taxon>Neoptera</taxon>
        <taxon>Endopterygota</taxon>
        <taxon>Coleoptera</taxon>
        <taxon>Polyphaga</taxon>
        <taxon>Elateriformia</taxon>
        <taxon>Buprestoidea</taxon>
        <taxon>Buprestidae</taxon>
        <taxon>Agrilinae</taxon>
        <taxon>Agrilus</taxon>
    </lineage>
</organism>
<name>A0A1W4XEC7_AGRPL</name>
<reference evidence="4" key="1">
    <citation type="submission" date="2025-08" db="UniProtKB">
        <authorList>
            <consortium name="RefSeq"/>
        </authorList>
    </citation>
    <scope>IDENTIFICATION</scope>
    <source>
        <tissue evidence="4">Entire body</tissue>
    </source>
</reference>
<dbReference type="GO" id="GO:0005694">
    <property type="term" value="C:chromosome"/>
    <property type="evidence" value="ECO:0007669"/>
    <property type="project" value="UniProtKB-ARBA"/>
</dbReference>
<dbReference type="GeneID" id="108740818"/>
<evidence type="ECO:0000313" key="3">
    <source>
        <dbReference type="Proteomes" id="UP000192223"/>
    </source>
</evidence>
<evidence type="ECO:0000313" key="4">
    <source>
        <dbReference type="RefSeq" id="XP_018330803.1"/>
    </source>
</evidence>
<dbReference type="STRING" id="224129.A0A1W4XEC7"/>
<dbReference type="AlphaFoldDB" id="A0A1W4XEC7"/>
<protein>
    <submittedName>
        <fullName evidence="4">Heterochromatin protein 1-like</fullName>
    </submittedName>
</protein>
<accession>A0A1W4XEC7</accession>
<feature type="compositionally biased region" description="Basic and acidic residues" evidence="1">
    <location>
        <begin position="132"/>
        <end position="150"/>
    </location>
</feature>
<dbReference type="Gene3D" id="2.40.50.40">
    <property type="match status" value="1"/>
</dbReference>
<proteinExistence type="predicted"/>